<sequence>MQPKQLLLLSAQEVFPTFPFDFDTTFFKPDHFTIDDHIFETGTRWQTIRWCGRSFGLVFRNKGTVEQPKIEIEVWGEPAAKEMYAGCLLHEMSYRYNFDLDTVSVYKTFEKFPELQLPMKNLYGMRPGQPSSLYEYVIIGIVLQNAAVRRSISMFRTLLIDYGEQVSFAGKELLCMFDPGRFANVPEEELRTKKFGYRARSIKRVDAQFATGEYDEEQLRELPVDEQKSKLLSLYGVGPATVWYLLFDICHRWEIFEHISPWEQKLYSQLFFGKDLDHLVSVGKLLAKIKKYGKYKHLAVHYLWE</sequence>
<dbReference type="GO" id="GO:0006281">
    <property type="term" value="P:DNA repair"/>
    <property type="evidence" value="ECO:0007669"/>
    <property type="project" value="InterPro"/>
</dbReference>
<reference evidence="2" key="1">
    <citation type="submission" date="2017-09" db="EMBL/GenBank/DDBJ databases">
        <title>Depth-based differentiation of microbial function through sediment-hosted aquifers and enrichment of novel symbionts in the deep terrestrial subsurface.</title>
        <authorList>
            <person name="Probst A.J."/>
            <person name="Ladd B."/>
            <person name="Jarett J.K."/>
            <person name="Geller-Mcgrath D.E."/>
            <person name="Sieber C.M.K."/>
            <person name="Emerson J.B."/>
            <person name="Anantharaman K."/>
            <person name="Thomas B.C."/>
            <person name="Malmstrom R."/>
            <person name="Stieglmeier M."/>
            <person name="Klingl A."/>
            <person name="Woyke T."/>
            <person name="Ryan C.M."/>
            <person name="Banfield J.F."/>
        </authorList>
    </citation>
    <scope>NUCLEOTIDE SEQUENCE [LARGE SCALE GENOMIC DNA]</scope>
</reference>
<feature type="non-terminal residue" evidence="1">
    <location>
        <position position="305"/>
    </location>
</feature>
<dbReference type="Proteomes" id="UP000228952">
    <property type="component" value="Unassembled WGS sequence"/>
</dbReference>
<comment type="caution">
    <text evidence="1">The sequence shown here is derived from an EMBL/GenBank/DDBJ whole genome shotgun (WGS) entry which is preliminary data.</text>
</comment>
<dbReference type="PANTHER" id="PTHR10242">
    <property type="entry name" value="8-OXOGUANINE DNA GLYCOSYLASE"/>
    <property type="match status" value="1"/>
</dbReference>
<dbReference type="GO" id="GO:0003824">
    <property type="term" value="F:catalytic activity"/>
    <property type="evidence" value="ECO:0007669"/>
    <property type="project" value="InterPro"/>
</dbReference>
<evidence type="ECO:0000313" key="2">
    <source>
        <dbReference type="Proteomes" id="UP000228952"/>
    </source>
</evidence>
<evidence type="ECO:0008006" key="3">
    <source>
        <dbReference type="Google" id="ProtNLM"/>
    </source>
</evidence>
<dbReference type="EMBL" id="PFQB01000090">
    <property type="protein sequence ID" value="PJA13333.1"/>
    <property type="molecule type" value="Genomic_DNA"/>
</dbReference>
<dbReference type="InterPro" id="IPR011257">
    <property type="entry name" value="DNA_glycosylase"/>
</dbReference>
<name>A0A2M7W1F1_9BACT</name>
<gene>
    <name evidence="1" type="ORF">COX64_03550</name>
</gene>
<accession>A0A2M7W1F1</accession>
<organism evidence="1 2">
    <name type="scientific">Candidatus Dojkabacteria bacterium CG_4_10_14_0_2_um_filter_Dojkabacteria_WS6_41_15</name>
    <dbReference type="NCBI Taxonomy" id="2014249"/>
    <lineage>
        <taxon>Bacteria</taxon>
        <taxon>Candidatus Dojkabacteria</taxon>
    </lineage>
</organism>
<evidence type="ECO:0000313" key="1">
    <source>
        <dbReference type="EMBL" id="PJA13333.1"/>
    </source>
</evidence>
<dbReference type="InterPro" id="IPR052054">
    <property type="entry name" value="Oxidative_DNA_repair_enzyme"/>
</dbReference>
<proteinExistence type="predicted"/>
<dbReference type="SUPFAM" id="SSF48150">
    <property type="entry name" value="DNA-glycosylase"/>
    <property type="match status" value="1"/>
</dbReference>
<dbReference type="PANTHER" id="PTHR10242:SF2">
    <property type="entry name" value="N-GLYCOSYLASE_DNA LYASE"/>
    <property type="match status" value="1"/>
</dbReference>
<dbReference type="Gene3D" id="1.10.340.30">
    <property type="entry name" value="Hypothetical protein, domain 2"/>
    <property type="match status" value="1"/>
</dbReference>
<protein>
    <recommendedName>
        <fullName evidence="3">HhH-GPD domain-containing protein</fullName>
    </recommendedName>
</protein>
<dbReference type="AlphaFoldDB" id="A0A2M7W1F1"/>